<proteinExistence type="predicted"/>
<sequence>MEKNTLTEAFLKSGGKLPEKQNNALEGLIFIPTWDNEPPPLKPVIHINGIPLLTYQNLSVLIAQPGFGKSSICEAILSKVASKDADAFGIDVDIKKALYIDCERTNLDVHSSWKRMMRRGKLINETDRVVFMGMRMIARLDQRKKAIEKVLNDDKEIDLLIIDGAGDLVMDTNSLMEANELKVWLRELTSKHALSILTTLHPNPGDNKPRGHIGSELLREAESILAVEKHGEIRKLTTEFKHGKNRNAGAVETYFKFCDNEGMMIRATEDEYIAQGKDEYQGKKKMPPMVYFAELSPLMHALSNVMGKDAYQYGELIKRMKEYIKEAHPGCSNGDNVIKAWISKLVDEGHLIKKDGARHSVYTMAQTLLI</sequence>
<dbReference type="Proteomes" id="UP000713222">
    <property type="component" value="Unassembled WGS sequence"/>
</dbReference>
<dbReference type="SUPFAM" id="SSF52540">
    <property type="entry name" value="P-loop containing nucleoside triphosphate hydrolases"/>
    <property type="match status" value="1"/>
</dbReference>
<evidence type="ECO:0000313" key="1">
    <source>
        <dbReference type="EMBL" id="NBN88128.1"/>
    </source>
</evidence>
<dbReference type="EMBL" id="RGET01000052">
    <property type="protein sequence ID" value="NBN88128.1"/>
    <property type="molecule type" value="Genomic_DNA"/>
</dbReference>
<evidence type="ECO:0000313" key="2">
    <source>
        <dbReference type="Proteomes" id="UP000713222"/>
    </source>
</evidence>
<dbReference type="Pfam" id="PF13481">
    <property type="entry name" value="AAA_25"/>
    <property type="match status" value="1"/>
</dbReference>
<name>A0A964XQF2_9PROT</name>
<organism evidence="1 2">
    <name type="scientific">Candidatus Fonsibacter lacus</name>
    <dbReference type="NCBI Taxonomy" id="2576439"/>
    <lineage>
        <taxon>Bacteria</taxon>
        <taxon>Pseudomonadati</taxon>
        <taxon>Pseudomonadota</taxon>
        <taxon>Alphaproteobacteria</taxon>
        <taxon>Candidatus Pelagibacterales</taxon>
        <taxon>Candidatus Pelagibacterales incertae sedis</taxon>
        <taxon>Candidatus Fonsibacter</taxon>
    </lineage>
</organism>
<dbReference type="InterPro" id="IPR027417">
    <property type="entry name" value="P-loop_NTPase"/>
</dbReference>
<dbReference type="AlphaFoldDB" id="A0A964XQF2"/>
<comment type="caution">
    <text evidence="1">The sequence shown here is derived from an EMBL/GenBank/DDBJ whole genome shotgun (WGS) entry which is preliminary data.</text>
</comment>
<gene>
    <name evidence="1" type="ORF">EBV32_03440</name>
</gene>
<protein>
    <submittedName>
        <fullName evidence="1">Uncharacterized protein</fullName>
    </submittedName>
</protein>
<accession>A0A964XQF2</accession>
<reference evidence="1" key="1">
    <citation type="submission" date="2018-10" db="EMBL/GenBank/DDBJ databases">
        <title>Iterative Subtractive Binning of Freshwater Chronoseries Metagenomes Recovers Nearly Complete Genomes from over Four Hundred Novel Species.</title>
        <authorList>
            <person name="Rodriguez-R L.M."/>
            <person name="Tsementzi D."/>
            <person name="Luo C."/>
            <person name="Konstantinidis K.T."/>
        </authorList>
    </citation>
    <scope>NUCLEOTIDE SEQUENCE</scope>
    <source>
        <strain evidence="1">WB7_6_001</strain>
    </source>
</reference>
<dbReference type="Gene3D" id="3.40.50.300">
    <property type="entry name" value="P-loop containing nucleotide triphosphate hydrolases"/>
    <property type="match status" value="1"/>
</dbReference>